<protein>
    <submittedName>
        <fullName evidence="2">Uncharacterized protein</fullName>
    </submittedName>
</protein>
<dbReference type="RefSeq" id="WP_193908403.1">
    <property type="nucleotide sequence ID" value="NZ_JADEXG010000034.1"/>
</dbReference>
<keyword evidence="1" id="KW-0732">Signal</keyword>
<evidence type="ECO:0000256" key="1">
    <source>
        <dbReference type="SAM" id="SignalP"/>
    </source>
</evidence>
<dbReference type="EMBL" id="JADEXG010000034">
    <property type="protein sequence ID" value="MBE9078500.1"/>
    <property type="molecule type" value="Genomic_DNA"/>
</dbReference>
<evidence type="ECO:0000313" key="2">
    <source>
        <dbReference type="EMBL" id="MBE9078500.1"/>
    </source>
</evidence>
<dbReference type="Proteomes" id="UP000636505">
    <property type="component" value="Unassembled WGS sequence"/>
</dbReference>
<organism evidence="2 3">
    <name type="scientific">Vasconcelosia minhoensis LEGE 07310</name>
    <dbReference type="NCBI Taxonomy" id="915328"/>
    <lineage>
        <taxon>Bacteria</taxon>
        <taxon>Bacillati</taxon>
        <taxon>Cyanobacteriota</taxon>
        <taxon>Cyanophyceae</taxon>
        <taxon>Nodosilineales</taxon>
        <taxon>Cymatolegaceae</taxon>
        <taxon>Vasconcelosia</taxon>
        <taxon>Vasconcelosia minhoensis</taxon>
    </lineage>
</organism>
<reference evidence="2" key="1">
    <citation type="submission" date="2020-10" db="EMBL/GenBank/DDBJ databases">
        <authorList>
            <person name="Castelo-Branco R."/>
            <person name="Eusebio N."/>
            <person name="Adriana R."/>
            <person name="Vieira A."/>
            <person name="Brugerolle De Fraissinette N."/>
            <person name="Rezende De Castro R."/>
            <person name="Schneider M.P."/>
            <person name="Vasconcelos V."/>
            <person name="Leao P.N."/>
        </authorList>
    </citation>
    <scope>NUCLEOTIDE SEQUENCE</scope>
    <source>
        <strain evidence="2">LEGE 07310</strain>
    </source>
</reference>
<evidence type="ECO:0000313" key="3">
    <source>
        <dbReference type="Proteomes" id="UP000636505"/>
    </source>
</evidence>
<sequence>MQKPVLAATTLLLSFSAIIAAPNPMAKAATRIQFPSGSYCGSYSGDFSGGREFVLGLGRGQTLTSRNTGGGTQYAIYVSGPTGNLSGQRASEGQINYYIPASGDYYIYVESSIDYSAIEFCAF</sequence>
<feature type="signal peptide" evidence="1">
    <location>
        <begin position="1"/>
        <end position="20"/>
    </location>
</feature>
<gene>
    <name evidence="2" type="ORF">IQ241_14540</name>
</gene>
<proteinExistence type="predicted"/>
<accession>A0A8J7DNR6</accession>
<keyword evidence="3" id="KW-1185">Reference proteome</keyword>
<dbReference type="AlphaFoldDB" id="A0A8J7DNR6"/>
<feature type="chain" id="PRO_5035290798" evidence="1">
    <location>
        <begin position="21"/>
        <end position="123"/>
    </location>
</feature>
<comment type="caution">
    <text evidence="2">The sequence shown here is derived from an EMBL/GenBank/DDBJ whole genome shotgun (WGS) entry which is preliminary data.</text>
</comment>
<dbReference type="Gene3D" id="2.60.120.380">
    <property type="match status" value="1"/>
</dbReference>
<name>A0A8J7DNR6_9CYAN</name>